<evidence type="ECO:0000313" key="1">
    <source>
        <dbReference type="EMBL" id="RDX86737.1"/>
    </source>
</evidence>
<accession>A0A371G871</accession>
<gene>
    <name evidence="1" type="ORF">CR513_31898</name>
</gene>
<organism evidence="1 2">
    <name type="scientific">Mucuna pruriens</name>
    <name type="common">Velvet bean</name>
    <name type="synonym">Dolichos pruriens</name>
    <dbReference type="NCBI Taxonomy" id="157652"/>
    <lineage>
        <taxon>Eukaryota</taxon>
        <taxon>Viridiplantae</taxon>
        <taxon>Streptophyta</taxon>
        <taxon>Embryophyta</taxon>
        <taxon>Tracheophyta</taxon>
        <taxon>Spermatophyta</taxon>
        <taxon>Magnoliopsida</taxon>
        <taxon>eudicotyledons</taxon>
        <taxon>Gunneridae</taxon>
        <taxon>Pentapetalae</taxon>
        <taxon>rosids</taxon>
        <taxon>fabids</taxon>
        <taxon>Fabales</taxon>
        <taxon>Fabaceae</taxon>
        <taxon>Papilionoideae</taxon>
        <taxon>50 kb inversion clade</taxon>
        <taxon>NPAAA clade</taxon>
        <taxon>indigoferoid/millettioid clade</taxon>
        <taxon>Phaseoleae</taxon>
        <taxon>Mucuna</taxon>
    </lineage>
</organism>
<reference evidence="1" key="1">
    <citation type="submission" date="2018-05" db="EMBL/GenBank/DDBJ databases">
        <title>Draft genome of Mucuna pruriens seed.</title>
        <authorList>
            <person name="Nnadi N.E."/>
            <person name="Vos R."/>
            <person name="Hasami M.H."/>
            <person name="Devisetty U.K."/>
            <person name="Aguiy J.C."/>
        </authorList>
    </citation>
    <scope>NUCLEOTIDE SEQUENCE [LARGE SCALE GENOMIC DNA]</scope>
    <source>
        <strain evidence="1">JCA_2017</strain>
    </source>
</reference>
<dbReference type="Proteomes" id="UP000257109">
    <property type="component" value="Unassembled WGS sequence"/>
</dbReference>
<dbReference type="AlphaFoldDB" id="A0A371G871"/>
<comment type="caution">
    <text evidence="1">The sequence shown here is derived from an EMBL/GenBank/DDBJ whole genome shotgun (WGS) entry which is preliminary data.</text>
</comment>
<feature type="non-terminal residue" evidence="1">
    <location>
        <position position="1"/>
    </location>
</feature>
<dbReference type="EMBL" id="QJKJ01006433">
    <property type="protein sequence ID" value="RDX86737.1"/>
    <property type="molecule type" value="Genomic_DNA"/>
</dbReference>
<keyword evidence="2" id="KW-1185">Reference proteome</keyword>
<protein>
    <submittedName>
        <fullName evidence="1">Uncharacterized protein</fullName>
    </submittedName>
</protein>
<evidence type="ECO:0000313" key="2">
    <source>
        <dbReference type="Proteomes" id="UP000257109"/>
    </source>
</evidence>
<dbReference type="OrthoDB" id="1100107at2759"/>
<name>A0A371G871_MUCPR</name>
<proteinExistence type="predicted"/>
<sequence>MNVFDTVMNINVRTKDTHKTQMDIVEICNRKELELKDIGCTKVAIWVCFNLGRCIDVNQGNLHGMKSHDCHLLPIAFDSLAKHIWNPLIKVSHFFRELTLTTLIVEKLTIME</sequence>
<feature type="non-terminal residue" evidence="1">
    <location>
        <position position="112"/>
    </location>
</feature>